<dbReference type="CDD" id="cd08518">
    <property type="entry name" value="PBP2_NikA_DppA_OppA_like_19"/>
    <property type="match status" value="1"/>
</dbReference>
<dbReference type="Gene3D" id="3.10.105.10">
    <property type="entry name" value="Dipeptide-binding Protein, Domain 3"/>
    <property type="match status" value="1"/>
</dbReference>
<dbReference type="AlphaFoldDB" id="A0A1X9MCV7"/>
<feature type="chain" id="PRO_5038654907" evidence="4">
    <location>
        <begin position="22"/>
        <end position="535"/>
    </location>
</feature>
<keyword evidence="3 4" id="KW-0732">Signal</keyword>
<dbReference type="PANTHER" id="PTHR30290">
    <property type="entry name" value="PERIPLASMIC BINDING COMPONENT OF ABC TRANSPORTER"/>
    <property type="match status" value="1"/>
</dbReference>
<evidence type="ECO:0000313" key="7">
    <source>
        <dbReference type="Proteomes" id="UP000193006"/>
    </source>
</evidence>
<evidence type="ECO:0000256" key="1">
    <source>
        <dbReference type="ARBA" id="ARBA00005695"/>
    </source>
</evidence>
<keyword evidence="2" id="KW-0813">Transport</keyword>
<dbReference type="EMBL" id="CP020814">
    <property type="protein sequence ID" value="ARK31246.1"/>
    <property type="molecule type" value="Genomic_DNA"/>
</dbReference>
<accession>A0A1X9MCV7</accession>
<dbReference type="STRING" id="199441.BkAM31D_16085"/>
<dbReference type="PIRSF" id="PIRSF002741">
    <property type="entry name" value="MppA"/>
    <property type="match status" value="1"/>
</dbReference>
<dbReference type="GO" id="GO:0015833">
    <property type="term" value="P:peptide transport"/>
    <property type="evidence" value="ECO:0007669"/>
    <property type="project" value="TreeGrafter"/>
</dbReference>
<feature type="domain" description="Solute-binding protein family 5" evidence="5">
    <location>
        <begin position="79"/>
        <end position="424"/>
    </location>
</feature>
<proteinExistence type="inferred from homology"/>
<sequence length="535" mass="59972" precursor="true">MNLKGLVIFSFVLTLLLSACSEQENEGAGQEMDSVKSNKELTLAIGPEPEAGFDPTTGWGRYGSPLFQSTLLKRDQDLEIVNDLAANYEVSEDGLTWTVTIRNDVRFSDGEPLTTEDVQFTFETAKSSGSVLDLTILDQVEVVDEHTVEFHLHSPQSTFVHSLITMGIVPKHDYHEGYAQNPVGSGPYKLIQWDKGQQLIVEVNDEYYDTKPFFEKITFLFLNEDAAFGAARSNQVDMAFIPASFSLQEVPGMRLEEIPSVDNRGIMFPYVQAGEKTDEGYPIGNDVTSDVAIRQAINLVINRQALVDGVLEGYGTPAYSVADQLPWWNAETVFSDNELKKAKALLFEAGWQDHNGDGMLEKDTVKAEFTLLYPSSDVTRQSLAITVADMIQSLGIHVNVEGKSWDEIEKLMHSNAVLMGWGSHDPIEMYHVYSGFNAGVDWFNPGYYHNPVVEQYLEQALQAHTEDEAIEYWKLAQWDGETGISANGDAPWAWLVNMSHLYLVADKLDIGKQKIQPHTHGWPITDNIVEWKWTE</sequence>
<organism evidence="6 7">
    <name type="scientific">Halalkalibacter krulwichiae</name>
    <dbReference type="NCBI Taxonomy" id="199441"/>
    <lineage>
        <taxon>Bacteria</taxon>
        <taxon>Bacillati</taxon>
        <taxon>Bacillota</taxon>
        <taxon>Bacilli</taxon>
        <taxon>Bacillales</taxon>
        <taxon>Bacillaceae</taxon>
        <taxon>Halalkalibacter</taxon>
    </lineage>
</organism>
<dbReference type="PANTHER" id="PTHR30290:SF9">
    <property type="entry name" value="OLIGOPEPTIDE-BINDING PROTEIN APPA"/>
    <property type="match status" value="1"/>
</dbReference>
<dbReference type="InterPro" id="IPR039424">
    <property type="entry name" value="SBP_5"/>
</dbReference>
<keyword evidence="7" id="KW-1185">Reference proteome</keyword>
<dbReference type="InterPro" id="IPR030678">
    <property type="entry name" value="Peptide/Ni-bd"/>
</dbReference>
<dbReference type="Pfam" id="PF00496">
    <property type="entry name" value="SBP_bac_5"/>
    <property type="match status" value="1"/>
</dbReference>
<evidence type="ECO:0000256" key="3">
    <source>
        <dbReference type="ARBA" id="ARBA00022729"/>
    </source>
</evidence>
<dbReference type="GO" id="GO:0043190">
    <property type="term" value="C:ATP-binding cassette (ABC) transporter complex"/>
    <property type="evidence" value="ECO:0007669"/>
    <property type="project" value="InterPro"/>
</dbReference>
<name>A0A1X9MCV7_9BACI</name>
<dbReference type="KEGG" id="bkw:BkAM31D_16085"/>
<reference evidence="6 7" key="1">
    <citation type="submission" date="2017-04" db="EMBL/GenBank/DDBJ databases">
        <title>Bacillus krulwichiae AM31D Genome sequencing and assembly.</title>
        <authorList>
            <person name="Krulwich T.A."/>
            <person name="Anastor L."/>
            <person name="Ehrlich R."/>
            <person name="Ehrlich G.D."/>
            <person name="Janto B."/>
        </authorList>
    </citation>
    <scope>NUCLEOTIDE SEQUENCE [LARGE SCALE GENOMIC DNA]</scope>
    <source>
        <strain evidence="6 7">AM31D</strain>
    </source>
</reference>
<dbReference type="Gene3D" id="3.40.190.10">
    <property type="entry name" value="Periplasmic binding protein-like II"/>
    <property type="match status" value="1"/>
</dbReference>
<dbReference type="SUPFAM" id="SSF53850">
    <property type="entry name" value="Periplasmic binding protein-like II"/>
    <property type="match status" value="1"/>
</dbReference>
<evidence type="ECO:0000256" key="2">
    <source>
        <dbReference type="ARBA" id="ARBA00022448"/>
    </source>
</evidence>
<dbReference type="GO" id="GO:1904680">
    <property type="term" value="F:peptide transmembrane transporter activity"/>
    <property type="evidence" value="ECO:0007669"/>
    <property type="project" value="TreeGrafter"/>
</dbReference>
<gene>
    <name evidence="6" type="primary">appA_1</name>
    <name evidence="6" type="ORF">BkAM31D_16085</name>
</gene>
<dbReference type="Proteomes" id="UP000193006">
    <property type="component" value="Chromosome"/>
</dbReference>
<protein>
    <submittedName>
        <fullName evidence="6">Oligopeptide-binding protein AppA</fullName>
    </submittedName>
</protein>
<dbReference type="InterPro" id="IPR000914">
    <property type="entry name" value="SBP_5_dom"/>
</dbReference>
<evidence type="ECO:0000256" key="4">
    <source>
        <dbReference type="SAM" id="SignalP"/>
    </source>
</evidence>
<dbReference type="PROSITE" id="PS51257">
    <property type="entry name" value="PROKAR_LIPOPROTEIN"/>
    <property type="match status" value="1"/>
</dbReference>
<feature type="signal peptide" evidence="4">
    <location>
        <begin position="1"/>
        <end position="21"/>
    </location>
</feature>
<comment type="similarity">
    <text evidence="1">Belongs to the bacterial solute-binding protein 5 family.</text>
</comment>
<dbReference type="GO" id="GO:0042597">
    <property type="term" value="C:periplasmic space"/>
    <property type="evidence" value="ECO:0007669"/>
    <property type="project" value="UniProtKB-ARBA"/>
</dbReference>
<evidence type="ECO:0000259" key="5">
    <source>
        <dbReference type="Pfam" id="PF00496"/>
    </source>
</evidence>
<evidence type="ECO:0000313" key="6">
    <source>
        <dbReference type="EMBL" id="ARK31246.1"/>
    </source>
</evidence>